<sequence>MDFSDPFVIYMGVRKTATLLPASIKNYEAQPPGCFHQVAPQFQNIPGTTRVGHYSFEAPPPNLTGKLCGFIFRSHIVFSFLPLANKLKQLIEAKIILEPKKHQSKLNSPSCADSLICLNEPISNVMSVKGGAIHVPQLKTITIVDVTHRVADWLTGARLNNGFLLVGGVVFPFMESHDFCVTWFNCKLEIKYIEKVN</sequence>
<organism evidence="1 2">
    <name type="scientific">candidate division WOR-1 bacterium DG_54_3</name>
    <dbReference type="NCBI Taxonomy" id="1703775"/>
    <lineage>
        <taxon>Bacteria</taxon>
        <taxon>Bacillati</taxon>
        <taxon>Saganbacteria</taxon>
    </lineage>
</organism>
<evidence type="ECO:0000313" key="1">
    <source>
        <dbReference type="EMBL" id="KPJ65593.1"/>
    </source>
</evidence>
<dbReference type="AlphaFoldDB" id="A0A0S7XU31"/>
<dbReference type="EMBL" id="LIZX01000109">
    <property type="protein sequence ID" value="KPJ65593.1"/>
    <property type="molecule type" value="Genomic_DNA"/>
</dbReference>
<dbReference type="Proteomes" id="UP000051861">
    <property type="component" value="Unassembled WGS sequence"/>
</dbReference>
<accession>A0A0S7XU31</accession>
<name>A0A0S7XU31_UNCSA</name>
<comment type="caution">
    <text evidence="1">The sequence shown here is derived from an EMBL/GenBank/DDBJ whole genome shotgun (WGS) entry which is preliminary data.</text>
</comment>
<reference evidence="1 2" key="1">
    <citation type="journal article" date="2015" name="Microbiome">
        <title>Genomic resolution of linkages in carbon, nitrogen, and sulfur cycling among widespread estuary sediment bacteria.</title>
        <authorList>
            <person name="Baker B.J."/>
            <person name="Lazar C.S."/>
            <person name="Teske A.P."/>
            <person name="Dick G.J."/>
        </authorList>
    </citation>
    <scope>NUCLEOTIDE SEQUENCE [LARGE SCALE GENOMIC DNA]</scope>
    <source>
        <strain evidence="1">DG_54_3</strain>
    </source>
</reference>
<gene>
    <name evidence="1" type="ORF">AMJ44_09850</name>
</gene>
<evidence type="ECO:0000313" key="2">
    <source>
        <dbReference type="Proteomes" id="UP000051861"/>
    </source>
</evidence>
<proteinExistence type="predicted"/>
<protein>
    <submittedName>
        <fullName evidence="1">Uncharacterized protein</fullName>
    </submittedName>
</protein>